<organism evidence="3 4">
    <name type="scientific">Pseudolactococcus plantarum</name>
    <dbReference type="NCBI Taxonomy" id="1365"/>
    <lineage>
        <taxon>Bacteria</taxon>
        <taxon>Bacillati</taxon>
        <taxon>Bacillota</taxon>
        <taxon>Bacilli</taxon>
        <taxon>Lactobacillales</taxon>
        <taxon>Streptococcaceae</taxon>
        <taxon>Pseudolactococcus</taxon>
    </lineage>
</organism>
<dbReference type="Gene3D" id="2.40.260.10">
    <property type="entry name" value="Sortase"/>
    <property type="match status" value="1"/>
</dbReference>
<gene>
    <name evidence="3" type="ORF">RU87_GL000481</name>
</gene>
<dbReference type="InterPro" id="IPR009835">
    <property type="entry name" value="SrtB"/>
</dbReference>
<dbReference type="OrthoDB" id="9806013at2"/>
<dbReference type="AlphaFoldDB" id="A0A2A5RX22"/>
<dbReference type="Proteomes" id="UP000242246">
    <property type="component" value="Unassembled WGS sequence"/>
</dbReference>
<dbReference type="CDD" id="cd05826">
    <property type="entry name" value="Sortase_B"/>
    <property type="match status" value="1"/>
</dbReference>
<comment type="caution">
    <text evidence="3">The sequence shown here is derived from an EMBL/GenBank/DDBJ whole genome shotgun (WGS) entry which is preliminary data.</text>
</comment>
<dbReference type="Pfam" id="PF04203">
    <property type="entry name" value="Sortase"/>
    <property type="match status" value="1"/>
</dbReference>
<evidence type="ECO:0000256" key="2">
    <source>
        <dbReference type="PIRSR" id="PIRSR605754-1"/>
    </source>
</evidence>
<protein>
    <submittedName>
        <fullName evidence="3">SrtB family sortase</fullName>
    </submittedName>
</protein>
<dbReference type="GO" id="GO:0016787">
    <property type="term" value="F:hydrolase activity"/>
    <property type="evidence" value="ECO:0007669"/>
    <property type="project" value="UniProtKB-KW"/>
</dbReference>
<dbReference type="InterPro" id="IPR005754">
    <property type="entry name" value="Sortase"/>
</dbReference>
<evidence type="ECO:0000313" key="3">
    <source>
        <dbReference type="EMBL" id="PCS05771.1"/>
    </source>
</evidence>
<dbReference type="SUPFAM" id="SSF63817">
    <property type="entry name" value="Sortase"/>
    <property type="match status" value="1"/>
</dbReference>
<dbReference type="STRING" id="1348632.GCA_001591745_01550"/>
<feature type="active site" description="Acyl-thioester intermediate" evidence="2">
    <location>
        <position position="205"/>
    </location>
</feature>
<name>A0A2A5RX22_9LACT</name>
<sequence>MTLKKGVCFLVILVVLTLSWLKVEDLLIRQSKSVVDEQVWLVQGNQDVYAHIKVAGTVIDYSIAQHPTDDGFYLRHDVKGQASIYGAIFTEKLNKKEFKDLVTIVYGHSTYDGSMFGSLPRFLEATFFKEHQNIVITTRYERISYEIFAAYSYTDAYLFETFNLGNQASVSAYIKTLKGLSDSLGGQYRQVPYGENDRMLMLSTCDTRDNNRRVIVHAKETRRELLDDTVASR</sequence>
<dbReference type="EMBL" id="JXJX01000012">
    <property type="protein sequence ID" value="PCS05771.1"/>
    <property type="molecule type" value="Genomic_DNA"/>
</dbReference>
<evidence type="ECO:0000256" key="1">
    <source>
        <dbReference type="ARBA" id="ARBA00022801"/>
    </source>
</evidence>
<dbReference type="InterPro" id="IPR023365">
    <property type="entry name" value="Sortase_dom-sf"/>
</dbReference>
<keyword evidence="1" id="KW-0378">Hydrolase</keyword>
<reference evidence="3 4" key="1">
    <citation type="submission" date="2014-12" db="EMBL/GenBank/DDBJ databases">
        <title>Draft genome sequences of 10 type strains of Lactococcus.</title>
        <authorList>
            <person name="Sun Z."/>
            <person name="Zhong Z."/>
            <person name="Liu W."/>
            <person name="Zhang W."/>
            <person name="Zhang H."/>
        </authorList>
    </citation>
    <scope>NUCLEOTIDE SEQUENCE [LARGE SCALE GENOMIC DNA]</scope>
    <source>
        <strain evidence="3 4">DSM 20686</strain>
    </source>
</reference>
<keyword evidence="4" id="KW-1185">Reference proteome</keyword>
<evidence type="ECO:0000313" key="4">
    <source>
        <dbReference type="Proteomes" id="UP000242246"/>
    </source>
</evidence>
<proteinExistence type="predicted"/>
<accession>A0A2A5RX22</accession>
<feature type="active site" description="Proton donor/acceptor" evidence="2">
    <location>
        <position position="108"/>
    </location>
</feature>